<name>A0A9W6UDM4_9STRA</name>
<comment type="caution">
    <text evidence="3">The sequence shown here is derived from an EMBL/GenBank/DDBJ whole genome shotgun (WGS) entry which is preliminary data.</text>
</comment>
<protein>
    <submittedName>
        <fullName evidence="3">Unnamed protein product</fullName>
    </submittedName>
</protein>
<dbReference type="AlphaFoldDB" id="A0A9W6UDM4"/>
<dbReference type="EMBL" id="BSXW01000911">
    <property type="protein sequence ID" value="GMF31497.1"/>
    <property type="molecule type" value="Genomic_DNA"/>
</dbReference>
<feature type="coiled-coil region" evidence="1">
    <location>
        <begin position="482"/>
        <end position="509"/>
    </location>
</feature>
<dbReference type="OrthoDB" id="99816at2759"/>
<evidence type="ECO:0000256" key="2">
    <source>
        <dbReference type="SAM" id="MobiDB-lite"/>
    </source>
</evidence>
<evidence type="ECO:0000313" key="3">
    <source>
        <dbReference type="EMBL" id="GMF31497.1"/>
    </source>
</evidence>
<sequence>MIVFSRRPSPQSLQHFISSELHKQKNLKDSTFSLTRQQSSMPPPAYAPGPRRPATRHREPAPASAPFPYYLLSKRVLSLEEFRQEMIARWIYGARPNTSKAIPVPLYAGETMQEYTYKFKQWLASRHEDLAAMHSDPTRERSFWHSFALQRVGTKEELSITSGHKRSYEDEQKNDRFASIETKRVRRDECYNSFRPTQAVEHAAVSSSSRYGDDKAVPLTHSAGFADDTSTALKGPSGNGEHLWDGMGSHYNDNVATSPHPSYIGVAVPTSKRSRTEILARRVVPVKDYIRVMKEKEQIQCSGSCSSATRLPRIPVPLYPGETMRDYDEAFKTWLLQRNVQLSSLHRKPLEERAYRCRYALHKVKRSSSSESHPTEERKHPKQPRTQKSSCAPTHIELHPKGDAGSETLLSMSSSSKLAPPKKTSGTSLYQESGDQTKRFSLPMEATEQTKTDNPEMPGGKNLTGTFIDARQLSQDAPPKWALYLIDRIQQLEKQVLTLQNEVDRCHSTRGQKCCCVSPPVRFNKDDCTMESASPESAQQHPSIKGIYHEATFKLAQAVQSRVAKDQEKRQLIEVYNHLNEQILINEIATNDTLHYMKTFKDVDKTSATELHNQLVELIVSINQVKEKRARALAAVIIRSWSGKSEALVSILDAHNPKAHTVKATHEKCAAIFSEIGIKENELKTLEMKLNEQVQLVSGLPASATETELSVEIRVLSELSKRWTVEQKAKVLLEESEKAYLGASCKVIRKFKNWSERHYQEANSILPPSRTD</sequence>
<keyword evidence="1" id="KW-0175">Coiled coil</keyword>
<reference evidence="3" key="1">
    <citation type="submission" date="2023-04" db="EMBL/GenBank/DDBJ databases">
        <title>Phytophthora lilii NBRC 32176.</title>
        <authorList>
            <person name="Ichikawa N."/>
            <person name="Sato H."/>
            <person name="Tonouchi N."/>
        </authorList>
    </citation>
    <scope>NUCLEOTIDE SEQUENCE</scope>
    <source>
        <strain evidence="3">NBRC 32176</strain>
    </source>
</reference>
<evidence type="ECO:0000256" key="1">
    <source>
        <dbReference type="SAM" id="Coils"/>
    </source>
</evidence>
<feature type="region of interest" description="Disordered" evidence="2">
    <location>
        <begin position="363"/>
        <end position="443"/>
    </location>
</feature>
<dbReference type="Proteomes" id="UP001165083">
    <property type="component" value="Unassembled WGS sequence"/>
</dbReference>
<accession>A0A9W6UDM4</accession>
<evidence type="ECO:0000313" key="4">
    <source>
        <dbReference type="Proteomes" id="UP001165083"/>
    </source>
</evidence>
<feature type="region of interest" description="Disordered" evidence="2">
    <location>
        <begin position="34"/>
        <end position="61"/>
    </location>
</feature>
<keyword evidence="4" id="KW-1185">Reference proteome</keyword>
<feature type="compositionally biased region" description="Pro residues" evidence="2">
    <location>
        <begin position="41"/>
        <end position="51"/>
    </location>
</feature>
<feature type="compositionally biased region" description="Low complexity" evidence="2">
    <location>
        <begin position="406"/>
        <end position="425"/>
    </location>
</feature>
<proteinExistence type="predicted"/>
<organism evidence="3 4">
    <name type="scientific">Phytophthora lilii</name>
    <dbReference type="NCBI Taxonomy" id="2077276"/>
    <lineage>
        <taxon>Eukaryota</taxon>
        <taxon>Sar</taxon>
        <taxon>Stramenopiles</taxon>
        <taxon>Oomycota</taxon>
        <taxon>Peronosporomycetes</taxon>
        <taxon>Peronosporales</taxon>
        <taxon>Peronosporaceae</taxon>
        <taxon>Phytophthora</taxon>
    </lineage>
</organism>
<gene>
    <name evidence="3" type="ORF">Plil01_001346300</name>
</gene>